<dbReference type="EMBL" id="CAJVQA010002068">
    <property type="protein sequence ID" value="CAG8535589.1"/>
    <property type="molecule type" value="Genomic_DNA"/>
</dbReference>
<proteinExistence type="predicted"/>
<name>A0A9N9AMH5_9GLOM</name>
<gene>
    <name evidence="1" type="ORF">CPELLU_LOCUS4053</name>
</gene>
<protein>
    <submittedName>
        <fullName evidence="1">21905_t:CDS:1</fullName>
    </submittedName>
</protein>
<dbReference type="OrthoDB" id="5563539at2759"/>
<evidence type="ECO:0000313" key="1">
    <source>
        <dbReference type="EMBL" id="CAG8535589.1"/>
    </source>
</evidence>
<dbReference type="Proteomes" id="UP000789759">
    <property type="component" value="Unassembled WGS sequence"/>
</dbReference>
<accession>A0A9N9AMH5</accession>
<dbReference type="AlphaFoldDB" id="A0A9N9AMH5"/>
<comment type="caution">
    <text evidence="1">The sequence shown here is derived from an EMBL/GenBank/DDBJ whole genome shotgun (WGS) entry which is preliminary data.</text>
</comment>
<reference evidence="1" key="1">
    <citation type="submission" date="2021-06" db="EMBL/GenBank/DDBJ databases">
        <authorList>
            <person name="Kallberg Y."/>
            <person name="Tangrot J."/>
            <person name="Rosling A."/>
        </authorList>
    </citation>
    <scope>NUCLEOTIDE SEQUENCE</scope>
    <source>
        <strain evidence="1">FL966</strain>
    </source>
</reference>
<evidence type="ECO:0000313" key="2">
    <source>
        <dbReference type="Proteomes" id="UP000789759"/>
    </source>
</evidence>
<keyword evidence="2" id="KW-1185">Reference proteome</keyword>
<organism evidence="1 2">
    <name type="scientific">Cetraspora pellucida</name>
    <dbReference type="NCBI Taxonomy" id="1433469"/>
    <lineage>
        <taxon>Eukaryota</taxon>
        <taxon>Fungi</taxon>
        <taxon>Fungi incertae sedis</taxon>
        <taxon>Mucoromycota</taxon>
        <taxon>Glomeromycotina</taxon>
        <taxon>Glomeromycetes</taxon>
        <taxon>Diversisporales</taxon>
        <taxon>Gigasporaceae</taxon>
        <taxon>Cetraspora</taxon>
    </lineage>
</organism>
<sequence>MEQPSINVTATQSVDYLGHTHDWSETDIIYSYKEVCRQLDACRKKCGEEQQQLQKNSRPSVGLQQQRTSGKPILGNISKQLQQQKHESALRAEEKRLIRMKNALWRRMGPSVGCVGKGNKLVSPKTLKWQKECDILWLFGPLYQPDNDPFMEEDDDETLVGSPPGTCCPPSPIFGATSSPPLPFDLSSSPSSSPSIYIKPALKKPVEHDPLKDLISYAYEMMLINAKNPDFNPQPIEPKQKKKTIRFSRNLEQVHYTPTHYSTVRPSTPPMRRRVNSPFSLKMENDMFRDQGINKHHGNYDQMFAWAKEQVKSTGKVNLPFGKDGSFVGGPYPNDDDFILPPPMIRPTPRGIPRGSPPRRMMVPPPNYPHHPHHNATKPRMIPRSGIEVKRMSNQQMRVPEMNESGVVEKCVNIASNVKDVVSWCGKGNLSTIPLPEHSYHHYYSLNIFYAMGTVL</sequence>